<dbReference type="EMBL" id="DRFO01000014">
    <property type="protein sequence ID" value="HDZ55647.1"/>
    <property type="molecule type" value="Genomic_DNA"/>
</dbReference>
<dbReference type="InterPro" id="IPR011050">
    <property type="entry name" value="Pectin_lyase_fold/virulence"/>
</dbReference>
<name>A0A7V1BLY3_9GAMM</name>
<sequence length="2668" mass="276481">MSSSGMNTMDTRSPLFKNVATVLVGILFANPVVSLAADLALDAAANSNTSLGQAGNGVPIVNIATPNGSGLSHNKFTDYNVNQQGLILNNATSAAQSTQLGGIILGNSNLKQGAAGLILNEITGSNPSHLRGYTEVAGQSAGVIVANPHGIACDGCGFINMPRVTLSTGTPIIDQGALRSLDVNGGEILIHGAGLNATNVDQFDLITRSARINADLHANQLNIVTGRNVVDADTLTATAKANDGSDQPLLALDSSALGGMYAGAIRLVGTEQGVGVRLAGDLAAHAGDIQIDANGQLTLSNTAAAGNLRISADNAELTGNTYAGGDVDILSSQTLVNQQSLAAAGNITVEGQQIINQGVIDAGIKSDNSRNAEAGLSLTGQTVSNSGTLIATRELSVQADELINSETGLIASLGNITLEASRVDNRGGEMSSAQALSLTAEHLDNSQAGQLIAGETLSIGATHTDNSQNGLISGWQGVVVTGETLNNSQGGTLSSRDGGLDLTFNAELNNSGQGALVSSGDQTIRADSLDNRTQGIVSSEADIDLQLSGTLSNQDAGLISAAANLTISADAMQNQGGQVGSGGTLLLTGTSLDNHAGQMTSSGALTLALTGTLLNREGHLVGTGPLRIDAQHLDNRNGYLASQSLLSLFGVSLTNAGGTLAAGEALDITLSGALDNRNEGLIFSQNDTLSLTAGSLDNDLGALQSQGALSISTVNTLSNRGGKAIAQQGNITLNAAHIDNSTGGLLNSLTGWLRATTTGLFGNQGGTIQAQSLAIEAGQFDNVGGHLSAIEGDSRLVTGAFVNQGGGLFARQGLYLDASSLDNHSGRIGAQVMDFSLAGALTNTYGLIEARHWLAIASDTLSNANGMIRALGNEGQSRLHATSAFNNTDGLIEAGNARLVISGSNLQNLRGLINHAGDEALMVNLNQLGLAGGEFITNARLSLNAANWTNTSTLQAQELDLNVDHFVQSVNGKLLARDSLSATGHTWANDGVIVSDGDLDLSLTGGYSGNGRLTSAGDLALTADALQLGVTARIAAGGAATLSASQITNRGRITALDNVSLHATTLNNHGTLGSAANLAVYAQTLLNQNGLIFSGYNMALRVNQFTNTYADVYSLGQLSIAQDDSGNRSALIENRSATLESAGAMSIAADTLNNVRDNFVIGRQLVSGNIDIYWDDVCDGRGCEFYFTSVERHEDVITQDSPTAFITSGADLTFAGGAFNNLYSTVSSAGNLQLTVDVLNNVGAAGGEDSHLRSGVYTRDRPIYWNFIQQKNLYNSYSDPASPQYDPGALTRADVLATAPDGAYYETSGYTVATSGSVVAPAIIQAAGNVTINASQQINNSVVRAHTQIANGGSRVGDTGIDSAGLAPVVAITAQLPPDMAQQQVNPVALPGFTLPVGANGLFRINTTGGGEDPKLTTVQGVSGNTGASHRYLIETNPALTDLRQFMSSDYLLGQMGYNADTAQRRLGDGLYEQRLVRDAIVARTGQRYLAGMTSDEDMFRHLMDNALASKEALGLSLGISLTAEQVAALTHDIVWMEEYEVMGERVLVPVLYLAQAEGRLAPNGALIHGQDVTLISGGDLTNQGTLRATQNLSASGNTLTNNGLIQAGDSLQLLAIDSIRNTQGGVVAGRDVSAIALTGDIINERSVTTFSNMADRFQSSQQIVNNAARIEATGDLSLSAGRDVLNIGSTLQAGGAAQISAGRDVVIASQQEQDTYAYQRRRVTGSEQTLTQHGSDVQVSGDLMVEAGRDIAVIASTVETGGDMLLSAGDNLLLAAAANEQHDQSRAKKGDKKTTIQLDQISQQGAALIAGGSLAALAGNDVALSASSIQAGSEAYLYAGRDLNLLAAEDLDYSLYDMQKKGSWGRKETQRDEVTDVRSVGSSITTGGDLTLVSEGNQLYQGARLDSAEDLTLQSGGLVTFEAVKDLHQESHEKSKSDWAWNSAKGQGTTDETLRQSVLIAQGNLAIRAAEGLQIDVKEIDQHTVSQTIDAMVQADPDLAWLKQMEQQGDVDWRTVKEIHDSFEYSHSGLGVGAQLVIAIAVAAIVGPAVSGMAGGGGLGAAAGAAASGAATNASVSFINNRGDLGAVFKDVTSSDAIKGYATSALAAGVTTGYLDQAFGVETDFVNHTTKGFEIGTIGGAAQFGSHLAAQGAIQAGSQTLINGGSFSDNLEAALTAQVYHLAQAITFNAVGDFAKANEFAEGGLEKVALHALTGGLISKAMGQDFATGALAAGANEMLIEQLSRYVELNSGLEQAASQIVGAVAAGVIDGDVHHAAELAKNATAYNRQLHIDEIRYASDTERVKRYAEQADVSEDAARQELLRAAAAMVDNGWAVSLEAAGALDIEAVAFLRSELFGSQANLFQVTLAEYNNERVGLKKMLRNREAVEALVRDIALVDPYAYRTNPEYFSEVMNAKGQGSADGVANLVGGFVNRPVEQTVIMAGALACPSCALNDLLAVWNEVKALPEELSYKGFLDTLHIMQGGGAAVVRSSAASSTELGIGLGLAAAPGVGVGGRTRLGGDGPKSNGGVPDFYTSSSGETIPATGYRYVSSDAPYLQDLISSGEIPANTRGTYISFDALGQGAASKLQVPHDAAIRIEFDTRQILDDVQIPKGQWGNADYLEPITSDFVQYGPGGATQAITGRQVSVDKIIDTRTGKVLYERKR</sequence>
<evidence type="ECO:0000313" key="2">
    <source>
        <dbReference type="EMBL" id="HDZ55647.1"/>
    </source>
</evidence>
<dbReference type="Pfam" id="PF13332">
    <property type="entry name" value="Fil_haemagg_2"/>
    <property type="match status" value="2"/>
</dbReference>
<dbReference type="Pfam" id="PF05860">
    <property type="entry name" value="TPS"/>
    <property type="match status" value="1"/>
</dbReference>
<feature type="domain" description="Filamentous haemagglutinin FhaB/tRNA nuclease CdiA-like TPS" evidence="1">
    <location>
        <begin position="55"/>
        <end position="176"/>
    </location>
</feature>
<comment type="caution">
    <text evidence="2">The sequence shown here is derived from an EMBL/GenBank/DDBJ whole genome shotgun (WGS) entry which is preliminary data.</text>
</comment>
<dbReference type="SMART" id="SM00912">
    <property type="entry name" value="Haemagg_act"/>
    <property type="match status" value="1"/>
</dbReference>
<dbReference type="Proteomes" id="UP000885703">
    <property type="component" value="Unassembled WGS sequence"/>
</dbReference>
<organism evidence="2">
    <name type="scientific">Halopseudomonas xinjiangensis</name>
    <dbReference type="NCBI Taxonomy" id="487184"/>
    <lineage>
        <taxon>Bacteria</taxon>
        <taxon>Pseudomonadati</taxon>
        <taxon>Pseudomonadota</taxon>
        <taxon>Gammaproteobacteria</taxon>
        <taxon>Pseudomonadales</taxon>
        <taxon>Pseudomonadaceae</taxon>
        <taxon>Halopseudomonas</taxon>
    </lineage>
</organism>
<dbReference type="InterPro" id="IPR010069">
    <property type="entry name" value="CdiA_FHA1_rpt"/>
</dbReference>
<protein>
    <submittedName>
        <fullName evidence="2">Filamentous hemagglutinin N-terminal domain-containing protein</fullName>
    </submittedName>
</protein>
<dbReference type="InterPro" id="IPR008638">
    <property type="entry name" value="FhaB/CdiA-like_TPS"/>
</dbReference>
<dbReference type="Gene3D" id="2.160.20.10">
    <property type="entry name" value="Single-stranded right-handed beta-helix, Pectin lyase-like"/>
    <property type="match status" value="1"/>
</dbReference>
<dbReference type="Pfam" id="PF04830">
    <property type="entry name" value="DUF637"/>
    <property type="match status" value="1"/>
</dbReference>
<evidence type="ECO:0000259" key="1">
    <source>
        <dbReference type="SMART" id="SM00912"/>
    </source>
</evidence>
<reference evidence="2" key="1">
    <citation type="journal article" date="2020" name="mSystems">
        <title>Genome- and Community-Level Interaction Insights into Carbon Utilization and Element Cycling Functions of Hydrothermarchaeota in Hydrothermal Sediment.</title>
        <authorList>
            <person name="Zhou Z."/>
            <person name="Liu Y."/>
            <person name="Xu W."/>
            <person name="Pan J."/>
            <person name="Luo Z.H."/>
            <person name="Li M."/>
        </authorList>
    </citation>
    <scope>NUCLEOTIDE SEQUENCE [LARGE SCALE GENOMIC DNA]</scope>
    <source>
        <strain evidence="2">HyVt-324</strain>
    </source>
</reference>
<dbReference type="InterPro" id="IPR012334">
    <property type="entry name" value="Pectin_lyas_fold"/>
</dbReference>
<accession>A0A7V1BLY3</accession>
<dbReference type="InterPro" id="IPR025157">
    <property type="entry name" value="Hemagglutinin_rpt"/>
</dbReference>
<dbReference type="Pfam" id="PF05594">
    <property type="entry name" value="Fil_haemagg"/>
    <property type="match status" value="11"/>
</dbReference>
<dbReference type="SUPFAM" id="SSF51126">
    <property type="entry name" value="Pectin lyase-like"/>
    <property type="match status" value="1"/>
</dbReference>
<dbReference type="InterPro" id="IPR006915">
    <property type="entry name" value="DUF637_hemagglutn_put"/>
</dbReference>
<dbReference type="GO" id="GO:0003824">
    <property type="term" value="F:catalytic activity"/>
    <property type="evidence" value="ECO:0007669"/>
    <property type="project" value="UniProtKB-ARBA"/>
</dbReference>
<dbReference type="NCBIfam" id="TIGR01731">
    <property type="entry name" value="fil_hemag_20aa"/>
    <property type="match status" value="20"/>
</dbReference>
<dbReference type="InterPro" id="IPR008619">
    <property type="entry name" value="Filamentous_hemagglutn_rpt"/>
</dbReference>
<proteinExistence type="predicted"/>
<gene>
    <name evidence="2" type="ORF">ENH64_04100</name>
</gene>
<dbReference type="NCBIfam" id="TIGR01901">
    <property type="entry name" value="adhes_NPXG"/>
    <property type="match status" value="1"/>
</dbReference>